<keyword evidence="2" id="KW-0449">Lipoprotein</keyword>
<keyword evidence="2" id="KW-0732">Signal</keyword>
<evidence type="ECO:0000256" key="2">
    <source>
        <dbReference type="RuleBase" id="RU362097"/>
    </source>
</evidence>
<name>A0A2R4VR35_9PROT</name>
<dbReference type="PANTHER" id="PTHR30203:SF32">
    <property type="entry name" value="CATION EFFLUX SYSTEM PROTEIN CUSC"/>
    <property type="match status" value="1"/>
</dbReference>
<comment type="subcellular location">
    <subcellularLocation>
        <location evidence="2">Cell membrane</location>
        <topology evidence="2">Lipid-anchor</topology>
    </subcellularLocation>
</comment>
<keyword evidence="2" id="KW-0564">Palmitate</keyword>
<reference evidence="3 4" key="1">
    <citation type="submission" date="2018-04" db="EMBL/GenBank/DDBJ databases">
        <title>Complete genome sequence of the nitrogen-fixing bacterium Azospirillum humicireducens type strain SgZ-5.</title>
        <authorList>
            <person name="Yu Z."/>
        </authorList>
    </citation>
    <scope>NUCLEOTIDE SEQUENCE [LARGE SCALE GENOMIC DNA]</scope>
    <source>
        <strain evidence="3 4">SgZ-5</strain>
        <plasmid evidence="3 4">pYZ1</plasmid>
    </source>
</reference>
<dbReference type="OrthoDB" id="9783100at2"/>
<feature type="chain" id="PRO_5015213022" evidence="2">
    <location>
        <begin position="30"/>
        <end position="501"/>
    </location>
</feature>
<keyword evidence="2" id="KW-0812">Transmembrane</keyword>
<dbReference type="GO" id="GO:0005886">
    <property type="term" value="C:plasma membrane"/>
    <property type="evidence" value="ECO:0007669"/>
    <property type="project" value="UniProtKB-SubCell"/>
</dbReference>
<protein>
    <submittedName>
        <fullName evidence="3">Multidrug transporter permease</fullName>
    </submittedName>
</protein>
<evidence type="ECO:0000256" key="1">
    <source>
        <dbReference type="ARBA" id="ARBA00007613"/>
    </source>
</evidence>
<dbReference type="KEGG" id="ahu:A6A40_17840"/>
<accession>A0A2R4VR35</accession>
<dbReference type="InterPro" id="IPR003423">
    <property type="entry name" value="OMP_efflux"/>
</dbReference>
<feature type="signal peptide" evidence="2">
    <location>
        <begin position="1"/>
        <end position="29"/>
    </location>
</feature>
<dbReference type="AlphaFoldDB" id="A0A2R4VR35"/>
<evidence type="ECO:0000313" key="4">
    <source>
        <dbReference type="Proteomes" id="UP000077405"/>
    </source>
</evidence>
<keyword evidence="4" id="KW-1185">Reference proteome</keyword>
<dbReference type="Pfam" id="PF02321">
    <property type="entry name" value="OEP"/>
    <property type="match status" value="2"/>
</dbReference>
<evidence type="ECO:0000313" key="3">
    <source>
        <dbReference type="EMBL" id="AWB06909.1"/>
    </source>
</evidence>
<dbReference type="GO" id="GO:0015562">
    <property type="term" value="F:efflux transmembrane transporter activity"/>
    <property type="evidence" value="ECO:0007669"/>
    <property type="project" value="InterPro"/>
</dbReference>
<comment type="similarity">
    <text evidence="1 2">Belongs to the outer membrane factor (OMF) (TC 1.B.17) family.</text>
</comment>
<dbReference type="PROSITE" id="PS51257">
    <property type="entry name" value="PROKAR_LIPOPROTEIN"/>
    <property type="match status" value="1"/>
</dbReference>
<sequence>MTARSKTHRRPATFAAVCAIALLSGCSLAPLYERPAAPIPAGYPVATTSLADLRTVGGEAAPAIRSTAWCTQFPDPALRRLVAAALEHNRDLKLAAARVEEARALHGVQSASRLPTVALEGTTTHPARNNESAHQAGVSLAAYELDFFGKAKNLSDAALHEYLATEQAQRAARISVVAEVVRGYVLERAAAARVDLARRAVASRTAAVALLNRRVAAGVSSPLEMEQARSLVGSADTDLIEQKLVHARAEHALALLTGYGDRAGTKDAPPFTSPAFGSGWGVARAGLPSELLTARPDIVAAEQRLQAANAQIGAARAAFFPSIRLTAMGGVASGELGKLFTPGSGALQFVPQVSLPIFDGGRNQANLDLARARENSAVIEYERAIQTAFREVSDALAGQASLERDVAARTALREVEARRRTMTMNRYLAGAVGYLEVLDVERSLFAADQALLDARRARLENAAALYRSGSRAAGIRPARHSADGATVSARSPWNVHKAALP</sequence>
<proteinExistence type="inferred from homology"/>
<dbReference type="InterPro" id="IPR010131">
    <property type="entry name" value="MdtP/NodT-like"/>
</dbReference>
<dbReference type="NCBIfam" id="TIGR01845">
    <property type="entry name" value="outer_NodT"/>
    <property type="match status" value="1"/>
</dbReference>
<gene>
    <name evidence="3" type="ORF">A6A40_17840</name>
</gene>
<keyword evidence="3" id="KW-0614">Plasmid</keyword>
<dbReference type="Gene3D" id="1.20.1600.10">
    <property type="entry name" value="Outer membrane efflux proteins (OEP)"/>
    <property type="match status" value="1"/>
</dbReference>
<keyword evidence="2" id="KW-1134">Transmembrane beta strand</keyword>
<organism evidence="3 4">
    <name type="scientific">Azospirillum humicireducens</name>
    <dbReference type="NCBI Taxonomy" id="1226968"/>
    <lineage>
        <taxon>Bacteria</taxon>
        <taxon>Pseudomonadati</taxon>
        <taxon>Pseudomonadota</taxon>
        <taxon>Alphaproteobacteria</taxon>
        <taxon>Rhodospirillales</taxon>
        <taxon>Azospirillaceae</taxon>
        <taxon>Azospirillum</taxon>
    </lineage>
</organism>
<geneLocation type="plasmid" evidence="3 4">
    <name>pYZ1</name>
</geneLocation>
<dbReference type="SUPFAM" id="SSF56954">
    <property type="entry name" value="Outer membrane efflux proteins (OEP)"/>
    <property type="match status" value="1"/>
</dbReference>
<dbReference type="Proteomes" id="UP000077405">
    <property type="component" value="Plasmid pYZ1"/>
</dbReference>
<dbReference type="PANTHER" id="PTHR30203">
    <property type="entry name" value="OUTER MEMBRANE CATION EFFLUX PROTEIN"/>
    <property type="match status" value="1"/>
</dbReference>
<dbReference type="Gene3D" id="2.20.200.10">
    <property type="entry name" value="Outer membrane efflux proteins (OEP)"/>
    <property type="match status" value="1"/>
</dbReference>
<keyword evidence="2" id="KW-0472">Membrane</keyword>
<dbReference type="EMBL" id="CP028902">
    <property type="protein sequence ID" value="AWB06909.1"/>
    <property type="molecule type" value="Genomic_DNA"/>
</dbReference>